<feature type="compositionally biased region" description="Low complexity" evidence="1">
    <location>
        <begin position="129"/>
        <end position="140"/>
    </location>
</feature>
<reference evidence="4" key="1">
    <citation type="submission" date="2017-02" db="UniProtKB">
        <authorList>
            <consortium name="WormBaseParasite"/>
        </authorList>
    </citation>
    <scope>IDENTIFICATION</scope>
</reference>
<evidence type="ECO:0000256" key="2">
    <source>
        <dbReference type="SAM" id="SignalP"/>
    </source>
</evidence>
<keyword evidence="3" id="KW-1185">Reference proteome</keyword>
<feature type="signal peptide" evidence="2">
    <location>
        <begin position="1"/>
        <end position="20"/>
    </location>
</feature>
<dbReference type="Proteomes" id="UP000046392">
    <property type="component" value="Unplaced"/>
</dbReference>
<evidence type="ECO:0000256" key="1">
    <source>
        <dbReference type="SAM" id="MobiDB-lite"/>
    </source>
</evidence>
<sequence>MHFLKYLTIIVLLAVQYSFQESSVEDSSLFDESDISVDSPERPTLATILPPIDTNEVETHSVKNDEGESNIVEKKGFFETPITKEKMIKAVKKANKKTKNAFKKGFSAMKGAFKKGKDRVKKLLKGRKSSSSSSSDSSSSEENRKKRSLFKVLLGEHASNAVRGLGHHVLNTVL</sequence>
<name>A0A0N5CGH8_STREA</name>
<evidence type="ECO:0000313" key="3">
    <source>
        <dbReference type="Proteomes" id="UP000046392"/>
    </source>
</evidence>
<keyword evidence="2" id="KW-0732">Signal</keyword>
<dbReference type="AlphaFoldDB" id="A0A0N5CGH8"/>
<dbReference type="WBParaSite" id="SPAL_0001695400.1">
    <property type="protein sequence ID" value="SPAL_0001695400.1"/>
    <property type="gene ID" value="SPAL_0001695400"/>
</dbReference>
<evidence type="ECO:0000313" key="4">
    <source>
        <dbReference type="WBParaSite" id="SPAL_0001695400.1"/>
    </source>
</evidence>
<organism evidence="3 4">
    <name type="scientific">Strongyloides papillosus</name>
    <name type="common">Intestinal threadworm</name>
    <dbReference type="NCBI Taxonomy" id="174720"/>
    <lineage>
        <taxon>Eukaryota</taxon>
        <taxon>Metazoa</taxon>
        <taxon>Ecdysozoa</taxon>
        <taxon>Nematoda</taxon>
        <taxon>Chromadorea</taxon>
        <taxon>Rhabditida</taxon>
        <taxon>Tylenchina</taxon>
        <taxon>Panagrolaimomorpha</taxon>
        <taxon>Strongyloidoidea</taxon>
        <taxon>Strongyloididae</taxon>
        <taxon>Strongyloides</taxon>
    </lineage>
</organism>
<protein>
    <submittedName>
        <fullName evidence="4">Uncharacterized protein</fullName>
    </submittedName>
</protein>
<feature type="chain" id="PRO_5005895944" evidence="2">
    <location>
        <begin position="21"/>
        <end position="174"/>
    </location>
</feature>
<proteinExistence type="predicted"/>
<accession>A0A0N5CGH8</accession>
<feature type="compositionally biased region" description="Basic residues" evidence="1">
    <location>
        <begin position="117"/>
        <end position="128"/>
    </location>
</feature>
<feature type="region of interest" description="Disordered" evidence="1">
    <location>
        <begin position="117"/>
        <end position="145"/>
    </location>
</feature>